<dbReference type="InterPro" id="IPR001279">
    <property type="entry name" value="Metallo-B-lactamas"/>
</dbReference>
<gene>
    <name evidence="2" type="ORF">EJB19_13050</name>
</gene>
<comment type="caution">
    <text evidence="2">The sequence shown here is derived from an EMBL/GenBank/DDBJ whole genome shotgun (WGS) entry which is preliminary data.</text>
</comment>
<reference evidence="2" key="1">
    <citation type="submission" date="2018-12" db="EMBL/GenBank/DDBJ databases">
        <title>Draft genome sequence of Flaovobacterium columnare BGFS27 isolated from channel catfish in Alabama.</title>
        <authorList>
            <person name="Cai W."/>
            <person name="Arias C."/>
        </authorList>
    </citation>
    <scope>NUCLEOTIDE SEQUENCE [LARGE SCALE GENOMIC DNA]</scope>
    <source>
        <strain evidence="2">BGFS27</strain>
    </source>
</reference>
<evidence type="ECO:0000313" key="2">
    <source>
        <dbReference type="EMBL" id="RVU87257.1"/>
    </source>
</evidence>
<dbReference type="RefSeq" id="WP_127822368.1">
    <property type="nucleotide sequence ID" value="NZ_CP185773.1"/>
</dbReference>
<accession>A0AA94F158</accession>
<dbReference type="CDD" id="cd07721">
    <property type="entry name" value="yflN-like_MBL-fold"/>
    <property type="match status" value="1"/>
</dbReference>
<dbReference type="InterPro" id="IPR036866">
    <property type="entry name" value="RibonucZ/Hydroxyglut_hydro"/>
</dbReference>
<dbReference type="PANTHER" id="PTHR42951">
    <property type="entry name" value="METALLO-BETA-LACTAMASE DOMAIN-CONTAINING"/>
    <property type="match status" value="1"/>
</dbReference>
<protein>
    <submittedName>
        <fullName evidence="2">MBL fold metallo-hydrolase</fullName>
    </submittedName>
</protein>
<dbReference type="Gene3D" id="3.60.15.10">
    <property type="entry name" value="Ribonuclease Z/Hydroxyacylglutathione hydrolase-like"/>
    <property type="match status" value="1"/>
</dbReference>
<sequence>MIKKIAPEVFHIPLLPRNSVNCYIIEGVLVDAGIRSSFSKIRKATEEIPIYAHALTHAHPDHQGASQLICHTLNIPLYCHTKEVERAESGLATKDYPSPKNMISLLQQKFWAGKGIKVNKVLREGDFLGEFKVIETPGHSDGHIAFFREKDGVLIAGDVATNMNLITTQKGLYLPPYLFTSNLKENLYSLQKIAKLNPRILCFGHGSVFYNQDKKFEKFVAKEFEKHLSI</sequence>
<proteinExistence type="predicted"/>
<dbReference type="AlphaFoldDB" id="A0AA94F158"/>
<evidence type="ECO:0000259" key="1">
    <source>
        <dbReference type="SMART" id="SM00849"/>
    </source>
</evidence>
<dbReference type="PANTHER" id="PTHR42951:SF17">
    <property type="entry name" value="METALLO-BETA-LACTAMASE DOMAIN-CONTAINING PROTEIN"/>
    <property type="match status" value="1"/>
</dbReference>
<dbReference type="InterPro" id="IPR050855">
    <property type="entry name" value="NDM-1-like"/>
</dbReference>
<dbReference type="EMBL" id="RWGX01000005">
    <property type="protein sequence ID" value="RVU87257.1"/>
    <property type="molecule type" value="Genomic_DNA"/>
</dbReference>
<organism evidence="2">
    <name type="scientific">Flavobacterium columnare</name>
    <dbReference type="NCBI Taxonomy" id="996"/>
    <lineage>
        <taxon>Bacteria</taxon>
        <taxon>Pseudomonadati</taxon>
        <taxon>Bacteroidota</taxon>
        <taxon>Flavobacteriia</taxon>
        <taxon>Flavobacteriales</taxon>
        <taxon>Flavobacteriaceae</taxon>
        <taxon>Flavobacterium</taxon>
    </lineage>
</organism>
<dbReference type="SMART" id="SM00849">
    <property type="entry name" value="Lactamase_B"/>
    <property type="match status" value="1"/>
</dbReference>
<dbReference type="Pfam" id="PF00753">
    <property type="entry name" value="Lactamase_B"/>
    <property type="match status" value="1"/>
</dbReference>
<feature type="domain" description="Metallo-beta-lactamase" evidence="1">
    <location>
        <begin position="19"/>
        <end position="205"/>
    </location>
</feature>
<dbReference type="SUPFAM" id="SSF56281">
    <property type="entry name" value="Metallo-hydrolase/oxidoreductase"/>
    <property type="match status" value="1"/>
</dbReference>
<name>A0AA94F158_9FLAO</name>